<dbReference type="Proteomes" id="UP000278036">
    <property type="component" value="Unassembled WGS sequence"/>
</dbReference>
<dbReference type="AlphaFoldDB" id="A0A3A9JG48"/>
<name>A0A3A9JG48_9PROT</name>
<proteinExistence type="predicted"/>
<evidence type="ECO:0000313" key="1">
    <source>
        <dbReference type="EMBL" id="RKK02616.1"/>
    </source>
</evidence>
<reference evidence="1 4" key="1">
    <citation type="submission" date="2018-09" db="EMBL/GenBank/DDBJ databases">
        <title>Roseomonas sp. nov., isolated from feces of Tibetan antelopes in the Qinghai-Tibet plateau, China.</title>
        <authorList>
            <person name="Tian Z."/>
        </authorList>
    </citation>
    <scope>NUCLEOTIDE SEQUENCE [LARGE SCALE GENOMIC DNA]</scope>
    <source>
        <strain evidence="2 3">Z23</strain>
        <strain evidence="1 4">Z24</strain>
    </source>
</reference>
<sequence length="79" mass="9076">MPDLIPHHEPRLVKMEGECTTWEYCGAIVRSSGVHHRLTMPGHPLDGRSFGQRDLCFRLVDYWLDGSVAKFAASRKRPR</sequence>
<keyword evidence="3" id="KW-1185">Reference proteome</keyword>
<dbReference type="InParanoid" id="A0A3A9JG48"/>
<dbReference type="EMBL" id="RAQU01000139">
    <property type="protein sequence ID" value="RKK02616.1"/>
    <property type="molecule type" value="Genomic_DNA"/>
</dbReference>
<protein>
    <submittedName>
        <fullName evidence="1">Uncharacterized protein</fullName>
    </submittedName>
</protein>
<accession>A0A3A9JG48</accession>
<gene>
    <name evidence="1" type="ORF">D6Z83_18860</name>
    <name evidence="2" type="ORF">EBE87_26065</name>
</gene>
<dbReference type="Proteomes" id="UP000274097">
    <property type="component" value="Unassembled WGS sequence"/>
</dbReference>
<organism evidence="1 4">
    <name type="scientific">Teichococcus wenyumeiae</name>
    <dbReference type="NCBI Taxonomy" id="2478470"/>
    <lineage>
        <taxon>Bacteria</taxon>
        <taxon>Pseudomonadati</taxon>
        <taxon>Pseudomonadota</taxon>
        <taxon>Alphaproteobacteria</taxon>
        <taxon>Acetobacterales</taxon>
        <taxon>Roseomonadaceae</taxon>
        <taxon>Roseomonas</taxon>
    </lineage>
</organism>
<evidence type="ECO:0000313" key="4">
    <source>
        <dbReference type="Proteomes" id="UP000278036"/>
    </source>
</evidence>
<evidence type="ECO:0000313" key="3">
    <source>
        <dbReference type="Proteomes" id="UP000274097"/>
    </source>
</evidence>
<evidence type="ECO:0000313" key="2">
    <source>
        <dbReference type="EMBL" id="RMI15374.1"/>
    </source>
</evidence>
<dbReference type="EMBL" id="RFLX01000060">
    <property type="protein sequence ID" value="RMI15374.1"/>
    <property type="molecule type" value="Genomic_DNA"/>
</dbReference>
<comment type="caution">
    <text evidence="1">The sequence shown here is derived from an EMBL/GenBank/DDBJ whole genome shotgun (WGS) entry which is preliminary data.</text>
</comment>